<proteinExistence type="predicted"/>
<keyword evidence="3" id="KW-1185">Reference proteome</keyword>
<comment type="caution">
    <text evidence="2">The sequence shown here is derived from an EMBL/GenBank/DDBJ whole genome shotgun (WGS) entry which is preliminary data.</text>
</comment>
<gene>
    <name evidence="2" type="ORF">INT45_010427</name>
</gene>
<sequence>MNYLSGNGIPSVVLKEHCDQWIINTTPITERFLKFRNETMEHAKEGVLKTYQEELALNCIFLIDGVECAPNSRLHYGFDEEEWDCMLKEVNDLYPMKSLADDVIFSIVQFAQADKQESSFSIASVYPIFLPFIDETELVTCCGTDGQAQGSAERRDSVDGNKSTSRYSDLSMNFSFDSMPEQGLLIVEIKPFEKVKNGSRPDFIKLANEMKDAIDKMVKDGMDDENITVLGVLIEGFKCTLFVMDLMYQATTYRLVLLSVFYIPRDRHDLYVLLSSYEALATMRKMTYSNARRCYAFYKEKKRTTIRHDYTVESFRNTEPSKNKHHSNVL</sequence>
<dbReference type="Proteomes" id="UP000646827">
    <property type="component" value="Unassembled WGS sequence"/>
</dbReference>
<dbReference type="AlphaFoldDB" id="A0A8H7VE16"/>
<protein>
    <submittedName>
        <fullName evidence="2">Uncharacterized protein</fullName>
    </submittedName>
</protein>
<accession>A0A8H7VE16</accession>
<organism evidence="2 3">
    <name type="scientific">Circinella minor</name>
    <dbReference type="NCBI Taxonomy" id="1195481"/>
    <lineage>
        <taxon>Eukaryota</taxon>
        <taxon>Fungi</taxon>
        <taxon>Fungi incertae sedis</taxon>
        <taxon>Mucoromycota</taxon>
        <taxon>Mucoromycotina</taxon>
        <taxon>Mucoromycetes</taxon>
        <taxon>Mucorales</taxon>
        <taxon>Lichtheimiaceae</taxon>
        <taxon>Circinella</taxon>
    </lineage>
</organism>
<dbReference type="EMBL" id="JAEPRB010000520">
    <property type="protein sequence ID" value="KAG2215407.1"/>
    <property type="molecule type" value="Genomic_DNA"/>
</dbReference>
<evidence type="ECO:0000256" key="1">
    <source>
        <dbReference type="SAM" id="MobiDB-lite"/>
    </source>
</evidence>
<dbReference type="OrthoDB" id="2281467at2759"/>
<name>A0A8H7VE16_9FUNG</name>
<reference evidence="2 3" key="1">
    <citation type="submission" date="2020-12" db="EMBL/GenBank/DDBJ databases">
        <title>Metabolic potential, ecology and presence of endohyphal bacteria is reflected in genomic diversity of Mucoromycotina.</title>
        <authorList>
            <person name="Muszewska A."/>
            <person name="Okrasinska A."/>
            <person name="Steczkiewicz K."/>
            <person name="Drgas O."/>
            <person name="Orlowska M."/>
            <person name="Perlinska-Lenart U."/>
            <person name="Aleksandrzak-Piekarczyk T."/>
            <person name="Szatraj K."/>
            <person name="Zielenkiewicz U."/>
            <person name="Pilsyk S."/>
            <person name="Malc E."/>
            <person name="Mieczkowski P."/>
            <person name="Kruszewska J.S."/>
            <person name="Biernat P."/>
            <person name="Pawlowska J."/>
        </authorList>
    </citation>
    <scope>NUCLEOTIDE SEQUENCE [LARGE SCALE GENOMIC DNA]</scope>
    <source>
        <strain evidence="2 3">CBS 142.35</strain>
    </source>
</reference>
<feature type="region of interest" description="Disordered" evidence="1">
    <location>
        <begin position="145"/>
        <end position="164"/>
    </location>
</feature>
<evidence type="ECO:0000313" key="3">
    <source>
        <dbReference type="Proteomes" id="UP000646827"/>
    </source>
</evidence>
<evidence type="ECO:0000313" key="2">
    <source>
        <dbReference type="EMBL" id="KAG2215407.1"/>
    </source>
</evidence>